<reference evidence="12 19" key="4">
    <citation type="submission" date="2018-11" db="EMBL/GenBank/DDBJ databases">
        <authorList>
            <consortium name="Veterinary Laboratory Investigation and Response Network"/>
        </authorList>
    </citation>
    <scope>NUCLEOTIDE SEQUENCE [LARGE SCALE GENOMIC DNA]</scope>
    <source>
        <strain evidence="12 19">SPSE-18-VL-LA-PA-Ryan-0021</strain>
    </source>
</reference>
<dbReference type="AlphaFoldDB" id="A0A166N5T9"/>
<dbReference type="Proteomes" id="UP000246351">
    <property type="component" value="Unassembled WGS sequence"/>
</dbReference>
<dbReference type="PIRSF" id="PIRSF000513">
    <property type="entry name" value="Thz_kinase"/>
    <property type="match status" value="1"/>
</dbReference>
<dbReference type="GO" id="GO:0009228">
    <property type="term" value="P:thiamine biosynthetic process"/>
    <property type="evidence" value="ECO:0007669"/>
    <property type="project" value="UniProtKB-KW"/>
</dbReference>
<dbReference type="GO" id="GO:0009229">
    <property type="term" value="P:thiamine diphosphate biosynthetic process"/>
    <property type="evidence" value="ECO:0007669"/>
    <property type="project" value="UniProtKB-UniRule"/>
</dbReference>
<evidence type="ECO:0000256" key="2">
    <source>
        <dbReference type="ARBA" id="ARBA00001946"/>
    </source>
</evidence>
<dbReference type="UniPathway" id="UPA00060">
    <property type="reaction ID" value="UER00139"/>
</dbReference>
<evidence type="ECO:0000256" key="9">
    <source>
        <dbReference type="ARBA" id="ARBA00022842"/>
    </source>
</evidence>
<evidence type="ECO:0000313" key="15">
    <source>
        <dbReference type="EMBL" id="REA80818.1"/>
    </source>
</evidence>
<keyword evidence="4 11" id="KW-0808">Transferase</keyword>
<dbReference type="GO" id="GO:0005524">
    <property type="term" value="F:ATP binding"/>
    <property type="evidence" value="ECO:0007669"/>
    <property type="project" value="UniProtKB-UniRule"/>
</dbReference>
<comment type="caution">
    <text evidence="15">The sequence shown here is derived from an EMBL/GenBank/DDBJ whole genome shotgun (WGS) entry which is preliminary data.</text>
</comment>
<dbReference type="GeneID" id="93823430"/>
<dbReference type="GO" id="GO:0004417">
    <property type="term" value="F:hydroxyethylthiazole kinase activity"/>
    <property type="evidence" value="ECO:0007669"/>
    <property type="project" value="UniProtKB-UniRule"/>
</dbReference>
<protein>
    <recommendedName>
        <fullName evidence="11">Hydroxyethylthiazole kinase</fullName>
        <ecNumber evidence="11">2.7.1.50</ecNumber>
    </recommendedName>
    <alternativeName>
        <fullName evidence="11">4-methyl-5-beta-hydroxyethylthiazole kinase</fullName>
        <shortName evidence="11">TH kinase</shortName>
        <shortName evidence="11">Thz kinase</shortName>
    </alternativeName>
</protein>
<organism evidence="15 18">
    <name type="scientific">Staphylococcus pseudintermedius</name>
    <dbReference type="NCBI Taxonomy" id="283734"/>
    <lineage>
        <taxon>Bacteria</taxon>
        <taxon>Bacillati</taxon>
        <taxon>Bacillota</taxon>
        <taxon>Bacilli</taxon>
        <taxon>Bacillales</taxon>
        <taxon>Staphylococcaceae</taxon>
        <taxon>Staphylococcus</taxon>
        <taxon>Staphylococcus intermedius group</taxon>
    </lineage>
</organism>
<evidence type="ECO:0000313" key="19">
    <source>
        <dbReference type="Proteomes" id="UP000600220"/>
    </source>
</evidence>
<dbReference type="RefSeq" id="WP_014613358.1">
    <property type="nucleotide sequence ID" value="NZ_AP019372.1"/>
</dbReference>
<dbReference type="InterPro" id="IPR000417">
    <property type="entry name" value="Hyethyz_kinase"/>
</dbReference>
<evidence type="ECO:0000313" key="12">
    <source>
        <dbReference type="EMBL" id="EGQ4385388.1"/>
    </source>
</evidence>
<evidence type="ECO:0000313" key="13">
    <source>
        <dbReference type="EMBL" id="PWZ74338.1"/>
    </source>
</evidence>
<sequence>MNYLAAVRKQQPLVVCYTNDVVKNFTANGLLSMGASPAMSEAPEEAVDFFKVTQGLLINIGTLTTRNSEDMLTIAKSANQMGVPIVFDPVAVGASQFRKDFCQRFLEEIDVAVIKGNASEILTLVDTATTMKGTDSASDIDVVSIAQQAYEKYQTAIVLSGKEDVIVHDGKVVILSNGSPLLTKITGAGCLLGAVVASFLLGETKPSIDQLIEAVSYYNISAEQAELREGADLPGTFLVAFIDALNQTLAESYLLEIKKREVSENDI</sequence>
<dbReference type="SUPFAM" id="SSF53613">
    <property type="entry name" value="Ribokinase-like"/>
    <property type="match status" value="1"/>
</dbReference>
<dbReference type="EMBL" id="AAXKXX010000016">
    <property type="protein sequence ID" value="EGQ4385388.1"/>
    <property type="molecule type" value="Genomic_DNA"/>
</dbReference>
<evidence type="ECO:0000313" key="16">
    <source>
        <dbReference type="Proteomes" id="UP000246351"/>
    </source>
</evidence>
<dbReference type="EMBL" id="QQPC01000065">
    <property type="protein sequence ID" value="REA80818.1"/>
    <property type="molecule type" value="Genomic_DNA"/>
</dbReference>
<keyword evidence="7 11" id="KW-0418">Kinase</keyword>
<comment type="similarity">
    <text evidence="11">Belongs to the Thz kinase family.</text>
</comment>
<dbReference type="Proteomes" id="UP000246800">
    <property type="component" value="Unassembled WGS sequence"/>
</dbReference>
<keyword evidence="8 11" id="KW-0067">ATP-binding</keyword>
<evidence type="ECO:0000256" key="8">
    <source>
        <dbReference type="ARBA" id="ARBA00022840"/>
    </source>
</evidence>
<dbReference type="Pfam" id="PF02110">
    <property type="entry name" value="HK"/>
    <property type="match status" value="1"/>
</dbReference>
<evidence type="ECO:0000313" key="14">
    <source>
        <dbReference type="EMBL" id="PWZ98599.1"/>
    </source>
</evidence>
<dbReference type="HAMAP" id="MF_00228">
    <property type="entry name" value="Thz_kinase"/>
    <property type="match status" value="1"/>
</dbReference>
<comment type="function">
    <text evidence="11">Catalyzes the phosphorylation of the hydroxyl group of 4-methyl-5-beta-hydroxyethylthiazole (THZ).</text>
</comment>
<evidence type="ECO:0000313" key="18">
    <source>
        <dbReference type="Proteomes" id="UP000256409"/>
    </source>
</evidence>
<comment type="cofactor">
    <cofactor evidence="2 11">
        <name>Mg(2+)</name>
        <dbReference type="ChEBI" id="CHEBI:18420"/>
    </cofactor>
</comment>
<dbReference type="OrthoDB" id="9778146at2"/>
<reference evidence="15" key="2">
    <citation type="journal article" date="2018" name="Vet. Microbiol.">
        <title>Methicillin-resistant staphylococci amongst veterinary personnel, personnel-owned pets, patients and the hospital environment of two small animal veterinary hospitals.</title>
        <authorList>
            <person name="Worthing K.A."/>
            <person name="Brown J."/>
            <person name="Gerber L."/>
            <person name="Abraham S."/>
            <person name="Trott D."/>
            <person name="Norris J.M."/>
        </authorList>
    </citation>
    <scope>NUCLEOTIDE SEQUENCE</scope>
    <source>
        <strain evidence="15">ST496-2</strain>
    </source>
</reference>
<name>A0A166N5T9_STAPS</name>
<feature type="binding site" evidence="11">
    <location>
        <position position="39"/>
    </location>
    <ligand>
        <name>substrate</name>
    </ligand>
</feature>
<keyword evidence="9 11" id="KW-0460">Magnesium</keyword>
<evidence type="ECO:0000256" key="10">
    <source>
        <dbReference type="ARBA" id="ARBA00022977"/>
    </source>
</evidence>
<dbReference type="EC" id="2.7.1.50" evidence="11"/>
<evidence type="ECO:0000256" key="4">
    <source>
        <dbReference type="ARBA" id="ARBA00022679"/>
    </source>
</evidence>
<dbReference type="Proteomes" id="UP000600220">
    <property type="component" value="Unassembled WGS sequence"/>
</dbReference>
<evidence type="ECO:0000256" key="1">
    <source>
        <dbReference type="ARBA" id="ARBA00001771"/>
    </source>
</evidence>
<dbReference type="eggNOG" id="COG2145">
    <property type="taxonomic scope" value="Bacteria"/>
</dbReference>
<dbReference type="EMBL" id="QEIV01000622">
    <property type="protein sequence ID" value="PWZ98599.1"/>
    <property type="molecule type" value="Genomic_DNA"/>
</dbReference>
<feature type="binding site" evidence="11">
    <location>
        <position position="160"/>
    </location>
    <ligand>
        <name>ATP</name>
        <dbReference type="ChEBI" id="CHEBI:30616"/>
    </ligand>
</feature>
<accession>A0A166N5T9</accession>
<dbReference type="STRING" id="937773.SPSINT_1755"/>
<dbReference type="InterPro" id="IPR029056">
    <property type="entry name" value="Ribokinase-like"/>
</dbReference>
<evidence type="ECO:0000256" key="11">
    <source>
        <dbReference type="HAMAP-Rule" id="MF_00228"/>
    </source>
</evidence>
<dbReference type="NCBIfam" id="NF006830">
    <property type="entry name" value="PRK09355.1"/>
    <property type="match status" value="1"/>
</dbReference>
<feature type="binding site" evidence="11">
    <location>
        <position position="187"/>
    </location>
    <ligand>
        <name>substrate</name>
    </ligand>
</feature>
<evidence type="ECO:0000256" key="3">
    <source>
        <dbReference type="ARBA" id="ARBA00004868"/>
    </source>
</evidence>
<dbReference type="Gene3D" id="3.40.1190.20">
    <property type="match status" value="1"/>
</dbReference>
<dbReference type="GO" id="GO:0000287">
    <property type="term" value="F:magnesium ion binding"/>
    <property type="evidence" value="ECO:0007669"/>
    <property type="project" value="UniProtKB-UniRule"/>
</dbReference>
<dbReference type="EMBL" id="QEIT01000038">
    <property type="protein sequence ID" value="PWZ74338.1"/>
    <property type="molecule type" value="Genomic_DNA"/>
</dbReference>
<evidence type="ECO:0000313" key="17">
    <source>
        <dbReference type="Proteomes" id="UP000246800"/>
    </source>
</evidence>
<evidence type="ECO:0000256" key="5">
    <source>
        <dbReference type="ARBA" id="ARBA00022723"/>
    </source>
</evidence>
<dbReference type="CDD" id="cd01170">
    <property type="entry name" value="THZ_kinase"/>
    <property type="match status" value="1"/>
</dbReference>
<reference evidence="18" key="3">
    <citation type="journal article" date="2018" name="Vet. Microbiol.">
        <title>Molecular epidemiology of methicillin-resistant staphylococci amongst veterinary personnel, personnel-owned pets, patients and the hospital environment of two companion animal veterinary hospitals.</title>
        <authorList>
            <person name="Worthing K.A."/>
            <person name="Brown J."/>
            <person name="Gerber L."/>
            <person name="Abraham S."/>
            <person name="Trott D."/>
            <person name="Norris J.M."/>
        </authorList>
    </citation>
    <scope>NUCLEOTIDE SEQUENCE [LARGE SCALE GENOMIC DNA]</scope>
    <source>
        <strain evidence="18">ST496-2</strain>
    </source>
</reference>
<dbReference type="Proteomes" id="UP000256409">
    <property type="component" value="Unassembled WGS sequence"/>
</dbReference>
<comment type="pathway">
    <text evidence="3 11">Cofactor biosynthesis; thiamine diphosphate biosynthesis; 4-methyl-5-(2-phosphoethyl)-thiazole from 5-(2-hydroxyethyl)-4-methylthiazole: step 1/1.</text>
</comment>
<comment type="catalytic activity">
    <reaction evidence="1 11">
        <text>5-(2-hydroxyethyl)-4-methylthiazole + ATP = 4-methyl-5-(2-phosphooxyethyl)-thiazole + ADP + H(+)</text>
        <dbReference type="Rhea" id="RHEA:24212"/>
        <dbReference type="ChEBI" id="CHEBI:15378"/>
        <dbReference type="ChEBI" id="CHEBI:17957"/>
        <dbReference type="ChEBI" id="CHEBI:30616"/>
        <dbReference type="ChEBI" id="CHEBI:58296"/>
        <dbReference type="ChEBI" id="CHEBI:456216"/>
        <dbReference type="EC" id="2.7.1.50"/>
    </reaction>
</comment>
<keyword evidence="10 11" id="KW-0784">Thiamine biosynthesis</keyword>
<feature type="binding site" evidence="11">
    <location>
        <position position="115"/>
    </location>
    <ligand>
        <name>ATP</name>
        <dbReference type="ChEBI" id="CHEBI:30616"/>
    </ligand>
</feature>
<evidence type="ECO:0000256" key="6">
    <source>
        <dbReference type="ARBA" id="ARBA00022741"/>
    </source>
</evidence>
<gene>
    <name evidence="11" type="primary">thiM</name>
    <name evidence="13" type="ORF">DD902_08775</name>
    <name evidence="14" type="ORF">DD924_07210</name>
    <name evidence="15" type="ORF">DV961_09470</name>
    <name evidence="12" type="ORF">EGV54_09825</name>
</gene>
<proteinExistence type="inferred from homology"/>
<dbReference type="PRINTS" id="PR01099">
    <property type="entry name" value="HYETHTZKNASE"/>
</dbReference>
<keyword evidence="6 11" id="KW-0547">Nucleotide-binding</keyword>
<keyword evidence="19" id="KW-1185">Reference proteome</keyword>
<evidence type="ECO:0000256" key="7">
    <source>
        <dbReference type="ARBA" id="ARBA00022777"/>
    </source>
</evidence>
<dbReference type="OMA" id="KRPLVHN"/>
<reference evidence="16 17" key="1">
    <citation type="journal article" date="2018" name="Vet. Microbiol.">
        <title>Clonal diversity and geographic distribution of methicillin-resistant Staphylococcus pseudintermedius from Australian animals: Discovery of novel sequence types.</title>
        <authorList>
            <person name="Worthing K.A."/>
            <person name="Abraham S."/>
            <person name="Coombs G.W."/>
            <person name="Pang S."/>
            <person name="Saputra S."/>
            <person name="Jordan D."/>
            <person name="Trott D.J."/>
            <person name="Norris J.M."/>
        </authorList>
    </citation>
    <scope>NUCLEOTIDE SEQUENCE [LARGE SCALE GENOMIC DNA]</scope>
    <source>
        <strain evidence="13 17">ST525 1</strain>
        <strain evidence="14 16">ST71 3</strain>
    </source>
</reference>
<keyword evidence="5 11" id="KW-0479">Metal-binding</keyword>